<evidence type="ECO:0000313" key="3">
    <source>
        <dbReference type="EMBL" id="HIT93760.1"/>
    </source>
</evidence>
<dbReference type="InterPro" id="IPR048494">
    <property type="entry name" value="Dit-like_N"/>
</dbReference>
<name>A0A9D1KR59_9FIRM</name>
<feature type="compositionally biased region" description="Low complexity" evidence="1">
    <location>
        <begin position="175"/>
        <end position="185"/>
    </location>
</feature>
<gene>
    <name evidence="3" type="ORF">IAC43_01090</name>
</gene>
<dbReference type="Proteomes" id="UP000824160">
    <property type="component" value="Unassembled WGS sequence"/>
</dbReference>
<accession>A0A9D1KR59</accession>
<feature type="domain" description="Dit-like phage tail protein N-terminal" evidence="2">
    <location>
        <begin position="15"/>
        <end position="139"/>
    </location>
</feature>
<organism evidence="3 4">
    <name type="scientific">Candidatus Faecivivens stercoripullorum</name>
    <dbReference type="NCBI Taxonomy" id="2840805"/>
    <lineage>
        <taxon>Bacteria</taxon>
        <taxon>Bacillati</taxon>
        <taxon>Bacillota</taxon>
        <taxon>Clostridia</taxon>
        <taxon>Eubacteriales</taxon>
        <taxon>Oscillospiraceae</taxon>
        <taxon>Oscillospiraceae incertae sedis</taxon>
        <taxon>Candidatus Faecivivens</taxon>
    </lineage>
</organism>
<evidence type="ECO:0000259" key="2">
    <source>
        <dbReference type="Pfam" id="PF21821"/>
    </source>
</evidence>
<protein>
    <recommendedName>
        <fullName evidence="2">Dit-like phage tail protein N-terminal domain-containing protein</fullName>
    </recommendedName>
</protein>
<dbReference type="EMBL" id="DVLW01000030">
    <property type="protein sequence ID" value="HIT93760.1"/>
    <property type="molecule type" value="Genomic_DNA"/>
</dbReference>
<dbReference type="AlphaFoldDB" id="A0A9D1KR59"/>
<reference evidence="3" key="2">
    <citation type="journal article" date="2021" name="PeerJ">
        <title>Extensive microbial diversity within the chicken gut microbiome revealed by metagenomics and culture.</title>
        <authorList>
            <person name="Gilroy R."/>
            <person name="Ravi A."/>
            <person name="Getino M."/>
            <person name="Pursley I."/>
            <person name="Horton D.L."/>
            <person name="Alikhan N.F."/>
            <person name="Baker D."/>
            <person name="Gharbi K."/>
            <person name="Hall N."/>
            <person name="Watson M."/>
            <person name="Adriaenssens E.M."/>
            <person name="Foster-Nyarko E."/>
            <person name="Jarju S."/>
            <person name="Secka A."/>
            <person name="Antonio M."/>
            <person name="Oren A."/>
            <person name="Chaudhuri R.R."/>
            <person name="La Ragione R."/>
            <person name="Hildebrand F."/>
            <person name="Pallen M.J."/>
        </authorList>
    </citation>
    <scope>NUCLEOTIDE SEQUENCE</scope>
    <source>
        <strain evidence="3">ChiBcec7-5410</strain>
    </source>
</reference>
<reference evidence="3" key="1">
    <citation type="submission" date="2020-10" db="EMBL/GenBank/DDBJ databases">
        <authorList>
            <person name="Gilroy R."/>
        </authorList>
    </citation>
    <scope>NUCLEOTIDE SEQUENCE</scope>
    <source>
        <strain evidence="3">ChiBcec7-5410</strain>
    </source>
</reference>
<sequence>MMRASQPVSINGIEFDALISEERELTAEVPEYVTETGYTVSDNIVLSPQTLQMTLLLSNTPVSWMEHAGESHVADIIAQLEELYLSRELVTVITTDKTYQNMAITSLGIRKNTTYGFSREIPVSLKEVLQTEVKTTTIPDSYAKSGSTGANAGTAATTAVSSASSSVGTGGGNASGSSSGNNSGSGSSGSGSILYNAGVALGLIKD</sequence>
<comment type="caution">
    <text evidence="3">The sequence shown here is derived from an EMBL/GenBank/DDBJ whole genome shotgun (WGS) entry which is preliminary data.</text>
</comment>
<dbReference type="Pfam" id="PF21821">
    <property type="entry name" value="Dit_like"/>
    <property type="match status" value="1"/>
</dbReference>
<proteinExistence type="predicted"/>
<evidence type="ECO:0000313" key="4">
    <source>
        <dbReference type="Proteomes" id="UP000824160"/>
    </source>
</evidence>
<evidence type="ECO:0000256" key="1">
    <source>
        <dbReference type="SAM" id="MobiDB-lite"/>
    </source>
</evidence>
<feature type="region of interest" description="Disordered" evidence="1">
    <location>
        <begin position="162"/>
        <end position="189"/>
    </location>
</feature>